<evidence type="ECO:0000259" key="1">
    <source>
        <dbReference type="SMART" id="SM00849"/>
    </source>
</evidence>
<dbReference type="InterPro" id="IPR050114">
    <property type="entry name" value="UPF0173_UPF0282_UlaG_hydrolase"/>
</dbReference>
<dbReference type="PANTHER" id="PTHR43546">
    <property type="entry name" value="UPF0173 METAL-DEPENDENT HYDROLASE MJ1163-RELATED"/>
    <property type="match status" value="1"/>
</dbReference>
<dbReference type="PANTHER" id="PTHR43546:SF8">
    <property type="entry name" value="METALLO-BETA-LACTAMASE DOMAIN-CONTAINING PROTEIN"/>
    <property type="match status" value="1"/>
</dbReference>
<gene>
    <name evidence="2" type="ordered locus">Tpen_0154</name>
</gene>
<dbReference type="Proteomes" id="UP000000641">
    <property type="component" value="Chromosome"/>
</dbReference>
<dbReference type="RefSeq" id="WP_011751829.1">
    <property type="nucleotide sequence ID" value="NC_008698.1"/>
</dbReference>
<name>A1RWI4_THEPD</name>
<dbReference type="OrthoDB" id="28313at2157"/>
<keyword evidence="3" id="KW-1185">Reference proteome</keyword>
<dbReference type="InterPro" id="IPR001279">
    <property type="entry name" value="Metallo-B-lactamas"/>
</dbReference>
<dbReference type="KEGG" id="tpe:Tpen_0154"/>
<reference evidence="3" key="1">
    <citation type="journal article" date="2008" name="J. Bacteriol.">
        <title>Genome sequence of Thermofilum pendens reveals an exceptional loss of biosynthetic pathways without genome reduction.</title>
        <authorList>
            <person name="Anderson I."/>
            <person name="Rodriguez J."/>
            <person name="Susanti D."/>
            <person name="Porat I."/>
            <person name="Reich C."/>
            <person name="Ulrich L.E."/>
            <person name="Elkins J.G."/>
            <person name="Mavromatis K."/>
            <person name="Lykidis A."/>
            <person name="Kim E."/>
            <person name="Thompson L.S."/>
            <person name="Nolan M."/>
            <person name="Land M."/>
            <person name="Copeland A."/>
            <person name="Lapidus A."/>
            <person name="Lucas S."/>
            <person name="Detter C."/>
            <person name="Zhulin I.B."/>
            <person name="Olsen G.J."/>
            <person name="Whitman W."/>
            <person name="Mukhopadhyay B."/>
            <person name="Bristow J."/>
            <person name="Kyrpides N."/>
        </authorList>
    </citation>
    <scope>NUCLEOTIDE SEQUENCE [LARGE SCALE GENOMIC DNA]</scope>
    <source>
        <strain evidence="3">DSM 2475 / Hrk 5</strain>
    </source>
</reference>
<dbReference type="EMBL" id="CP000505">
    <property type="protein sequence ID" value="ABL77564.1"/>
    <property type="molecule type" value="Genomic_DNA"/>
</dbReference>
<dbReference type="SUPFAM" id="SSF56281">
    <property type="entry name" value="Metallo-hydrolase/oxidoreductase"/>
    <property type="match status" value="1"/>
</dbReference>
<dbReference type="GeneID" id="4601263"/>
<dbReference type="Gene3D" id="3.60.15.10">
    <property type="entry name" value="Ribonuclease Z/Hydroxyacylglutathione hydrolase-like"/>
    <property type="match status" value="1"/>
</dbReference>
<organism evidence="2 3">
    <name type="scientific">Thermofilum pendens (strain DSM 2475 / Hrk 5)</name>
    <dbReference type="NCBI Taxonomy" id="368408"/>
    <lineage>
        <taxon>Archaea</taxon>
        <taxon>Thermoproteota</taxon>
        <taxon>Thermoprotei</taxon>
        <taxon>Thermofilales</taxon>
        <taxon>Thermofilaceae</taxon>
        <taxon>Thermofilum</taxon>
    </lineage>
</organism>
<dbReference type="STRING" id="368408.Tpen_0154"/>
<dbReference type="AlphaFoldDB" id="A1RWI4"/>
<proteinExistence type="predicted"/>
<feature type="domain" description="Metallo-beta-lactamase" evidence="1">
    <location>
        <begin position="15"/>
        <end position="187"/>
    </location>
</feature>
<dbReference type="Pfam" id="PF13483">
    <property type="entry name" value="Lactamase_B_3"/>
    <property type="match status" value="1"/>
</dbReference>
<protein>
    <recommendedName>
        <fullName evidence="1">Metallo-beta-lactamase domain-containing protein</fullName>
    </recommendedName>
</protein>
<evidence type="ECO:0000313" key="3">
    <source>
        <dbReference type="Proteomes" id="UP000000641"/>
    </source>
</evidence>
<dbReference type="SMART" id="SM00849">
    <property type="entry name" value="Lactamase_B"/>
    <property type="match status" value="1"/>
</dbReference>
<dbReference type="eggNOG" id="arCOG00497">
    <property type="taxonomic scope" value="Archaea"/>
</dbReference>
<sequence length="214" mass="23080">MGSVNFRGVSITRLGHAAFRITDGKVVVYIDPFQVPSSPRDADIVVCTHDHYDHCSPDDIRKVAKQTTVVVASVNCAAKVKGLGYEYKLLNPGDRVAVKGVEIEAVPAYNVGKRFHPKDYKGIGVLVRLGDVVVYHAGDTDFIPEMASLKGKVSVALLPVSGTYVMDADEAVKAAETISPELAIPMHYGAIVGSESDARRFAEKLQGKVRVEVV</sequence>
<dbReference type="InterPro" id="IPR036866">
    <property type="entry name" value="RibonucZ/Hydroxyglut_hydro"/>
</dbReference>
<evidence type="ECO:0000313" key="2">
    <source>
        <dbReference type="EMBL" id="ABL77564.1"/>
    </source>
</evidence>
<dbReference type="EnsemblBacteria" id="ABL77564">
    <property type="protein sequence ID" value="ABL77564"/>
    <property type="gene ID" value="Tpen_0154"/>
</dbReference>
<dbReference type="HOGENOM" id="CLU_070010_0_1_2"/>
<accession>A1RWI4</accession>